<reference evidence="1" key="1">
    <citation type="submission" date="2022-11" db="EMBL/GenBank/DDBJ databases">
        <title>beta-Carotene-producing bacterium, Jeongeuplla avenae sp. nov., alleviates the salt stress of Arabidopsis seedlings.</title>
        <authorList>
            <person name="Jiang L."/>
            <person name="Lee J."/>
        </authorList>
    </citation>
    <scope>NUCLEOTIDE SEQUENCE</scope>
    <source>
        <strain evidence="1">DY_R2A_6</strain>
    </source>
</reference>
<protein>
    <submittedName>
        <fullName evidence="1">Uncharacterized protein</fullName>
    </submittedName>
</protein>
<gene>
    <name evidence="1" type="ORF">OXU80_10030</name>
</gene>
<keyword evidence="2" id="KW-1185">Reference proteome</keyword>
<sequence length="772" mass="84114">MSTISNSWTGMTTLASGQLGTVPAKNEDLAVAPASLLPDTFRSWTLEKQDAYLTRHGSPLTLGTAVTSRPLDVKRSGEPALTLTMKTAKFLNGAADGFTFRDVTAETGMVSRPTDFSLPPASLPPSSFLSWTREERLRYAQANGFGAIGGSTTIGSATNQGTLLVGVVDDIVMESGPVYGNSAATGGSAGIPYYHLNGSTDGMPSQTVRDQADKLFPTIDGEKHTLDAADRPKSIYKETNDPADPRPLRPDAEQKGFYTNPGRLTTEAQAQAFMKDFVTWHSGYQLEFVKLHGSGDPTRLVIPAGSATPVLAAMVSQTDKTQLYILSSLDKAAFAKMSLADQTAIATLPGFAAVANQVGLKAKDTSGARITDLTSPSGDAVAPDVAASNLKAFINSKISTKSPGELQGRIVTLSQTNPQTAEDRAANIYYVGPTAVTPATNPASYSWEKRERLPTAEHRSYFTSQIDVLTTQLSTMAIVSPAEITNRLKALKDRFDRAYAFCDVAIQTPVTGFMGVPATNATMYKDVISLDDNKTIAKGYQVFIAQEKRLAETMQERSRVASNDGALYGRRLDVPELVFRLQSLYNIQLEAEVVMETEEVSQQNALLQTYAKMQDIVNETLSRFGKTDEDGKYILGKGVDDLRNDQSNFSDDQRKIISMFETELGKFQKHPLEILRKIDRPLHNTISQFNYTDTNLGGGGSNDNYNLNTFTHPQWQGFGTRLSETVTIINQNSQIKMNEINSTDKQRNRHFELANSALSKMSEMINNIARAG</sequence>
<name>A0ACD4NUA2_9HYPH</name>
<organism evidence="1 2">
    <name type="scientific">Antarcticirhabdus aurantiaca</name>
    <dbReference type="NCBI Taxonomy" id="2606717"/>
    <lineage>
        <taxon>Bacteria</taxon>
        <taxon>Pseudomonadati</taxon>
        <taxon>Pseudomonadota</taxon>
        <taxon>Alphaproteobacteria</taxon>
        <taxon>Hyphomicrobiales</taxon>
        <taxon>Aurantimonadaceae</taxon>
        <taxon>Antarcticirhabdus</taxon>
    </lineage>
</organism>
<evidence type="ECO:0000313" key="1">
    <source>
        <dbReference type="EMBL" id="WAJ30511.1"/>
    </source>
</evidence>
<accession>A0ACD4NUA2</accession>
<dbReference type="Proteomes" id="UP001163223">
    <property type="component" value="Chromosome"/>
</dbReference>
<evidence type="ECO:0000313" key="2">
    <source>
        <dbReference type="Proteomes" id="UP001163223"/>
    </source>
</evidence>
<dbReference type="EMBL" id="CP113520">
    <property type="protein sequence ID" value="WAJ30511.1"/>
    <property type="molecule type" value="Genomic_DNA"/>
</dbReference>
<proteinExistence type="predicted"/>